<dbReference type="RefSeq" id="WP_087070621.1">
    <property type="nucleotide sequence ID" value="NZ_CAUPFC010000009.1"/>
</dbReference>
<name>A0AAW9HD40_9ACTO</name>
<dbReference type="Proteomes" id="UP001288320">
    <property type="component" value="Unassembled WGS sequence"/>
</dbReference>
<dbReference type="AlphaFoldDB" id="A0AAW9HD40"/>
<gene>
    <name evidence="1" type="ORF">R6G74_06650</name>
    <name evidence="2" type="ORF">R6P33_06915</name>
</gene>
<dbReference type="EMBL" id="JAWNFV010000013">
    <property type="protein sequence ID" value="MDY5140987.1"/>
    <property type="molecule type" value="Genomic_DNA"/>
</dbReference>
<proteinExistence type="predicted"/>
<comment type="caution">
    <text evidence="1">The sequence shown here is derived from an EMBL/GenBank/DDBJ whole genome shotgun (WGS) entry which is preliminary data.</text>
</comment>
<organism evidence="1 4">
    <name type="scientific">Actinotignum timonense</name>
    <dbReference type="NCBI Taxonomy" id="1870995"/>
    <lineage>
        <taxon>Bacteria</taxon>
        <taxon>Bacillati</taxon>
        <taxon>Actinomycetota</taxon>
        <taxon>Actinomycetes</taxon>
        <taxon>Actinomycetales</taxon>
        <taxon>Actinomycetaceae</taxon>
        <taxon>Actinotignum</taxon>
    </lineage>
</organism>
<dbReference type="GeneID" id="92814423"/>
<evidence type="ECO:0000313" key="3">
    <source>
        <dbReference type="Proteomes" id="UP001284901"/>
    </source>
</evidence>
<evidence type="ECO:0000313" key="2">
    <source>
        <dbReference type="EMBL" id="MDY5146743.1"/>
    </source>
</evidence>
<protein>
    <submittedName>
        <fullName evidence="1">DUF3107 domain-containing protein</fullName>
    </submittedName>
</protein>
<accession>A0AAW9HD40</accession>
<reference evidence="1 3" key="1">
    <citation type="submission" date="2023-10" db="EMBL/GenBank/DDBJ databases">
        <title>Whole Genome based description of the genera Actinobaculum and Actinotignum reveals a complex phylogenetic relationship within the species included in the genus Actinotignum.</title>
        <authorList>
            <person name="Jensen C.S."/>
            <person name="Dargis R."/>
            <person name="Kemp M."/>
            <person name="Christensen J.J."/>
        </authorList>
    </citation>
    <scope>NUCLEOTIDE SEQUENCE</scope>
    <source>
        <strain evidence="2 3">SLA_B089</strain>
        <strain evidence="1">SLA_B245</strain>
    </source>
</reference>
<evidence type="ECO:0000313" key="4">
    <source>
        <dbReference type="Proteomes" id="UP001288320"/>
    </source>
</evidence>
<keyword evidence="3" id="KW-1185">Reference proteome</keyword>
<dbReference type="EMBL" id="JAWNFY010000018">
    <property type="protein sequence ID" value="MDY5146743.1"/>
    <property type="molecule type" value="Genomic_DNA"/>
</dbReference>
<dbReference type="InterPro" id="IPR021456">
    <property type="entry name" value="DUF3107"/>
</dbReference>
<dbReference type="Proteomes" id="UP001284901">
    <property type="component" value="Unassembled WGS sequence"/>
</dbReference>
<dbReference type="Pfam" id="PF11305">
    <property type="entry name" value="DUF3107"/>
    <property type="match status" value="1"/>
</dbReference>
<evidence type="ECO:0000313" key="1">
    <source>
        <dbReference type="EMBL" id="MDY5140987.1"/>
    </source>
</evidence>
<sequence length="74" mass="8198">MEIVIGFRETTRDLILETDASVEELRALVDASLGGEGKPLRITAKKNREVTIPADAIAFVEIREQDTRRVGFGL</sequence>